<reference evidence="1" key="1">
    <citation type="submission" date="2018-05" db="EMBL/GenBank/DDBJ databases">
        <authorList>
            <person name="Lanie J.A."/>
            <person name="Ng W.-L."/>
            <person name="Kazmierczak K.M."/>
            <person name="Andrzejewski T.M."/>
            <person name="Davidsen T.M."/>
            <person name="Wayne K.J."/>
            <person name="Tettelin H."/>
            <person name="Glass J.I."/>
            <person name="Rusch D."/>
            <person name="Podicherti R."/>
            <person name="Tsui H.-C.T."/>
            <person name="Winkler M.E."/>
        </authorList>
    </citation>
    <scope>NUCLEOTIDE SEQUENCE</scope>
</reference>
<dbReference type="EMBL" id="UINC01098375">
    <property type="protein sequence ID" value="SVC56845.1"/>
    <property type="molecule type" value="Genomic_DNA"/>
</dbReference>
<accession>A0A382N929</accession>
<sequence length="188" mass="21267">MSITRSPEFLDALLKAGIIEYLKGFKDDIADNYEESQQAFLDLFIPMWEAQKKLNDAVEMYYYGSVGNRSAMNASQFATNVMSILVPVFMRPQRFIQEMPDEAKDQLANQHVIHNLSERTGIPLPLLLPTQFDELGEVTEIHDLIVAGPDGEPFLTQWAVPAIAALQEQDVQLPQELAELIWLPDSFV</sequence>
<proteinExistence type="predicted"/>
<gene>
    <name evidence="1" type="ORF">METZ01_LOCUS309699</name>
</gene>
<evidence type="ECO:0000313" key="1">
    <source>
        <dbReference type="EMBL" id="SVC56845.1"/>
    </source>
</evidence>
<name>A0A382N929_9ZZZZ</name>
<protein>
    <submittedName>
        <fullName evidence="1">Uncharacterized protein</fullName>
    </submittedName>
</protein>
<dbReference type="AlphaFoldDB" id="A0A382N929"/>
<organism evidence="1">
    <name type="scientific">marine metagenome</name>
    <dbReference type="NCBI Taxonomy" id="408172"/>
    <lineage>
        <taxon>unclassified sequences</taxon>
        <taxon>metagenomes</taxon>
        <taxon>ecological metagenomes</taxon>
    </lineage>
</organism>